<evidence type="ECO:0000313" key="7">
    <source>
        <dbReference type="Proteomes" id="UP000002043"/>
    </source>
</evidence>
<keyword evidence="7" id="KW-1185">Reference proteome</keyword>
<dbReference type="GO" id="GO:0016791">
    <property type="term" value="F:phosphatase activity"/>
    <property type="evidence" value="ECO:0007669"/>
    <property type="project" value="InterPro"/>
</dbReference>
<dbReference type="GO" id="GO:0046872">
    <property type="term" value="F:metal ion binding"/>
    <property type="evidence" value="ECO:0007669"/>
    <property type="project" value="UniProtKB-KW"/>
</dbReference>
<dbReference type="KEGG" id="tal:Thal_1315"/>
<dbReference type="PANTHER" id="PTHR19288:SF46">
    <property type="entry name" value="HALOACID DEHALOGENASE-LIKE HYDROLASE DOMAIN-CONTAINING PROTEIN 2"/>
    <property type="match status" value="1"/>
</dbReference>
<dbReference type="NCBIfam" id="TIGR01458">
    <property type="entry name" value="HAD-SF-IIA-hyp3"/>
    <property type="match status" value="1"/>
</dbReference>
<protein>
    <recommendedName>
        <fullName evidence="5">Haloacid dehalogenase-like hydrolase domain-containing protein 2</fullName>
    </recommendedName>
</protein>
<dbReference type="NCBIfam" id="TIGR01509">
    <property type="entry name" value="HAD-SF-IA-v3"/>
    <property type="match status" value="1"/>
</dbReference>
<dbReference type="SUPFAM" id="SSF56784">
    <property type="entry name" value="HAD-like"/>
    <property type="match status" value="1"/>
</dbReference>
<accession>D3SMG6</accession>
<dbReference type="InterPro" id="IPR006439">
    <property type="entry name" value="HAD-SF_hydro_IA"/>
</dbReference>
<comment type="similarity">
    <text evidence="2">Belongs to the HAD-like hydrolase superfamily.</text>
</comment>
<dbReference type="EMBL" id="CP001931">
    <property type="protein sequence ID" value="ADC89946.1"/>
    <property type="molecule type" value="Genomic_DNA"/>
</dbReference>
<dbReference type="InterPro" id="IPR006355">
    <property type="entry name" value="LHPP/HDHD2"/>
</dbReference>
<evidence type="ECO:0000256" key="1">
    <source>
        <dbReference type="ARBA" id="ARBA00001946"/>
    </source>
</evidence>
<dbReference type="GO" id="GO:0005737">
    <property type="term" value="C:cytoplasm"/>
    <property type="evidence" value="ECO:0007669"/>
    <property type="project" value="TreeGrafter"/>
</dbReference>
<dbReference type="Gene3D" id="3.40.50.1000">
    <property type="entry name" value="HAD superfamily/HAD-like"/>
    <property type="match status" value="2"/>
</dbReference>
<dbReference type="PANTHER" id="PTHR19288">
    <property type="entry name" value="4-NITROPHENYLPHOSPHATASE-RELATED"/>
    <property type="match status" value="1"/>
</dbReference>
<evidence type="ECO:0000256" key="5">
    <source>
        <dbReference type="ARBA" id="ARBA00039666"/>
    </source>
</evidence>
<dbReference type="STRING" id="638303.Thal_1315"/>
<organism evidence="6 7">
    <name type="scientific">Thermocrinis albus (strain DSM 14484 / JCM 11386 / HI 11/12)</name>
    <dbReference type="NCBI Taxonomy" id="638303"/>
    <lineage>
        <taxon>Bacteria</taxon>
        <taxon>Pseudomonadati</taxon>
        <taxon>Aquificota</taxon>
        <taxon>Aquificia</taxon>
        <taxon>Aquificales</taxon>
        <taxon>Aquificaceae</taxon>
        <taxon>Thermocrinis</taxon>
    </lineage>
</organism>
<dbReference type="AlphaFoldDB" id="D3SMG6"/>
<dbReference type="SFLD" id="SFLDG01129">
    <property type="entry name" value="C1.5:_HAD__Beta-PGM__Phosphata"/>
    <property type="match status" value="1"/>
</dbReference>
<comment type="cofactor">
    <cofactor evidence="1">
        <name>Mg(2+)</name>
        <dbReference type="ChEBI" id="CHEBI:18420"/>
    </cofactor>
</comment>
<reference evidence="7" key="1">
    <citation type="journal article" date="2010" name="Stand. Genomic Sci.">
        <title>Complete genome sequence of Thermocrinis albus type strain (HI 11/12T).</title>
        <authorList>
            <person name="Wirth R."/>
            <person name="Sikorski J."/>
            <person name="Brambilla E."/>
            <person name="Misra M."/>
            <person name="Lapidus A."/>
            <person name="Copeland A."/>
            <person name="Nolan M."/>
            <person name="Lucas S."/>
            <person name="Chen F."/>
            <person name="Tice H."/>
            <person name="Cheng J.F."/>
            <person name="Han C."/>
            <person name="Detter J.C."/>
            <person name="Tapia R."/>
            <person name="Bruce D."/>
            <person name="Goodwin L."/>
            <person name="Pitluck S."/>
            <person name="Pati A."/>
            <person name="Anderson I."/>
            <person name="Ivanova N."/>
            <person name="Mavromatis K."/>
            <person name="Mikhailova N."/>
            <person name="Chen A."/>
            <person name="Palaniappan K."/>
            <person name="Bilek Y."/>
            <person name="Hader T."/>
            <person name="Land M."/>
            <person name="Hauser L."/>
            <person name="Chang Y.J."/>
            <person name="Jeffries C.D."/>
            <person name="Tindall B.J."/>
            <person name="Rohde M."/>
            <person name="Goker M."/>
            <person name="Bristow J."/>
            <person name="Eisen J.A."/>
            <person name="Markowitz V."/>
            <person name="Hugenholtz P."/>
            <person name="Kyrpides N.C."/>
            <person name="Klenk H.P."/>
        </authorList>
    </citation>
    <scope>NUCLEOTIDE SEQUENCE [LARGE SCALE GENOMIC DNA]</scope>
    <source>
        <strain evidence="7">DSM 14484 / JCM 11386 / HI 11/12</strain>
    </source>
</reference>
<dbReference type="InterPro" id="IPR036412">
    <property type="entry name" value="HAD-like_sf"/>
</dbReference>
<sequence length="251" mass="27542">MPKAVLLDIDGVLMVGGSPLPGAPLILEKLKERFKIALVSNITRSSFSQTLEKLRGAGFHIGEEELFTPIKVAVDYIKTVGGKVFALTTEEAKEDLRELEGEPVTHVLVGDAYTNFTYHALNKAFRYLIKGARLVALAENRYFKDKDGELSLDAGPFVRALEYASGQRATLLGKPSPTFFLKVLEKLGVSAEEAVMVGDDIEADVLGAQRVGMKSVLVKTGKFREEDLQKCIIPHLVIPDVTHLLDAVEYL</sequence>
<dbReference type="NCBIfam" id="TIGR01460">
    <property type="entry name" value="HAD-SF-IIA"/>
    <property type="match status" value="1"/>
</dbReference>
<dbReference type="SFLD" id="SFLDS00003">
    <property type="entry name" value="Haloacid_Dehalogenase"/>
    <property type="match status" value="1"/>
</dbReference>
<dbReference type="NCBIfam" id="TIGR01549">
    <property type="entry name" value="HAD-SF-IA-v1"/>
    <property type="match status" value="1"/>
</dbReference>
<evidence type="ECO:0000313" key="6">
    <source>
        <dbReference type="EMBL" id="ADC89946.1"/>
    </source>
</evidence>
<evidence type="ECO:0000256" key="3">
    <source>
        <dbReference type="ARBA" id="ARBA00022723"/>
    </source>
</evidence>
<evidence type="ECO:0000256" key="2">
    <source>
        <dbReference type="ARBA" id="ARBA00007958"/>
    </source>
</evidence>
<keyword evidence="4" id="KW-0460">Magnesium</keyword>
<dbReference type="HOGENOM" id="CLU_043473_4_0_0"/>
<name>D3SMG6_THEAH</name>
<gene>
    <name evidence="6" type="ordered locus">Thal_1315</name>
</gene>
<evidence type="ECO:0000256" key="4">
    <source>
        <dbReference type="ARBA" id="ARBA00022842"/>
    </source>
</evidence>
<dbReference type="Pfam" id="PF13344">
    <property type="entry name" value="Hydrolase_6"/>
    <property type="match status" value="1"/>
</dbReference>
<keyword evidence="3" id="KW-0479">Metal-binding</keyword>
<dbReference type="InterPro" id="IPR006357">
    <property type="entry name" value="HAD-SF_hydro_IIA"/>
</dbReference>
<proteinExistence type="inferred from homology"/>
<dbReference type="Proteomes" id="UP000002043">
    <property type="component" value="Chromosome"/>
</dbReference>
<dbReference type="Pfam" id="PF13242">
    <property type="entry name" value="Hydrolase_like"/>
    <property type="match status" value="1"/>
</dbReference>
<dbReference type="InterPro" id="IPR023214">
    <property type="entry name" value="HAD_sf"/>
</dbReference>
<keyword evidence="6" id="KW-0378">Hydrolase</keyword>
<dbReference type="eggNOG" id="COG0647">
    <property type="taxonomic scope" value="Bacteria"/>
</dbReference>
<dbReference type="RefSeq" id="WP_012992352.1">
    <property type="nucleotide sequence ID" value="NC_013894.1"/>
</dbReference>